<organism evidence="2 3">
    <name type="scientific">Corynebacterium macginleyi</name>
    <dbReference type="NCBI Taxonomy" id="38290"/>
    <lineage>
        <taxon>Bacteria</taxon>
        <taxon>Bacillati</taxon>
        <taxon>Actinomycetota</taxon>
        <taxon>Actinomycetes</taxon>
        <taxon>Mycobacteriales</taxon>
        <taxon>Corynebacteriaceae</taxon>
        <taxon>Corynebacterium</taxon>
    </lineage>
</organism>
<evidence type="ECO:0000313" key="3">
    <source>
        <dbReference type="Proteomes" id="UP000270649"/>
    </source>
</evidence>
<reference evidence="1 4" key="2">
    <citation type="submission" date="2021-01" db="EMBL/GenBank/DDBJ databases">
        <title>Complete genome sequences of Corynebacterium macginleyi strains isolated from infectious keratitis.</title>
        <authorList>
            <person name="Sagerfors S."/>
            <person name="Poehlein A."/>
            <person name="Soderquist B."/>
            <person name="Bruggemann H."/>
        </authorList>
    </citation>
    <scope>NUCLEOTIDE SEQUENCE [LARGE SCALE GENOMIC DNA]</scope>
    <source>
        <strain evidence="1 4">12T220</strain>
    </source>
</reference>
<dbReference type="OrthoDB" id="3829495at2"/>
<proteinExistence type="predicted"/>
<dbReference type="InterPro" id="IPR025355">
    <property type="entry name" value="DUF4259"/>
</dbReference>
<dbReference type="AlphaFoldDB" id="A0A3M0H6F2"/>
<gene>
    <name evidence="2" type="ORF">D9543_07310</name>
    <name evidence="1" type="ORF">GWO63_007680</name>
</gene>
<dbReference type="RefSeq" id="WP_121911988.1">
    <property type="nucleotide sequence ID" value="NZ_CP068291.1"/>
</dbReference>
<dbReference type="Proteomes" id="UP000270649">
    <property type="component" value="Unassembled WGS sequence"/>
</dbReference>
<protein>
    <submittedName>
        <fullName evidence="2">DUF4259 domain-containing protein</fullName>
    </submittedName>
</protein>
<sequence>MGTWGTGPFDNHAARDILASLRDGSFDLRHFQRSCSTGVLDSDEAEAVIALGALTKLPADRLPEGVAPRDLASLYTPQSKAWLRRRINQAMCSDSSSVYALWEPTGQLDQWLHTAQAALP</sequence>
<name>A0A3M0H6F2_9CORY</name>
<reference evidence="2 3" key="1">
    <citation type="submission" date="2018-10" db="EMBL/GenBank/DDBJ databases">
        <title>Corynebacterium macginleyi genome sequencing and assembly of the type strain and two clinical samples.</title>
        <authorList>
            <person name="Bernier A.-M."/>
            <person name="Bernard K."/>
        </authorList>
    </citation>
    <scope>NUCLEOTIDE SEQUENCE [LARGE SCALE GENOMIC DNA]</scope>
    <source>
        <strain evidence="2 3">NML 120205</strain>
    </source>
</reference>
<keyword evidence="4" id="KW-1185">Reference proteome</keyword>
<evidence type="ECO:0000313" key="2">
    <source>
        <dbReference type="EMBL" id="RMB59369.1"/>
    </source>
</evidence>
<dbReference type="Pfam" id="PF14078">
    <property type="entry name" value="DUF4259"/>
    <property type="match status" value="1"/>
</dbReference>
<evidence type="ECO:0000313" key="4">
    <source>
        <dbReference type="Proteomes" id="UP001518680"/>
    </source>
</evidence>
<dbReference type="GeneID" id="92746264"/>
<accession>A0A3M0H6F2</accession>
<dbReference type="Proteomes" id="UP001518680">
    <property type="component" value="Unassembled WGS sequence"/>
</dbReference>
<dbReference type="EMBL" id="JAACBX020000002">
    <property type="protein sequence ID" value="MBM0244142.1"/>
    <property type="molecule type" value="Genomic_DNA"/>
</dbReference>
<comment type="caution">
    <text evidence="2">The sequence shown here is derived from an EMBL/GenBank/DDBJ whole genome shotgun (WGS) entry which is preliminary data.</text>
</comment>
<dbReference type="EMBL" id="REGC01000008">
    <property type="protein sequence ID" value="RMB59369.1"/>
    <property type="molecule type" value="Genomic_DNA"/>
</dbReference>
<evidence type="ECO:0000313" key="1">
    <source>
        <dbReference type="EMBL" id="MBM0244142.1"/>
    </source>
</evidence>